<dbReference type="GO" id="GO:0043546">
    <property type="term" value="F:molybdopterin cofactor binding"/>
    <property type="evidence" value="ECO:0007669"/>
    <property type="project" value="TreeGrafter"/>
</dbReference>
<evidence type="ECO:0000313" key="8">
    <source>
        <dbReference type="Proteomes" id="UP000253094"/>
    </source>
</evidence>
<organism evidence="7 8">
    <name type="scientific">Sphaerisporangium album</name>
    <dbReference type="NCBI Taxonomy" id="509200"/>
    <lineage>
        <taxon>Bacteria</taxon>
        <taxon>Bacillati</taxon>
        <taxon>Actinomycetota</taxon>
        <taxon>Actinomycetes</taxon>
        <taxon>Streptosporangiales</taxon>
        <taxon>Streptosporangiaceae</taxon>
        <taxon>Sphaerisporangium</taxon>
    </lineage>
</organism>
<gene>
    <name evidence="7" type="ORF">DQ384_17180</name>
</gene>
<evidence type="ECO:0000313" key="7">
    <source>
        <dbReference type="EMBL" id="RCG30124.1"/>
    </source>
</evidence>
<evidence type="ECO:0000259" key="5">
    <source>
        <dbReference type="Pfam" id="PF00174"/>
    </source>
</evidence>
<dbReference type="EMBL" id="QOIL01000009">
    <property type="protein sequence ID" value="RCG30124.1"/>
    <property type="molecule type" value="Genomic_DNA"/>
</dbReference>
<dbReference type="GO" id="GO:0030151">
    <property type="term" value="F:molybdenum ion binding"/>
    <property type="evidence" value="ECO:0007669"/>
    <property type="project" value="InterPro"/>
</dbReference>
<protein>
    <submittedName>
        <fullName evidence="7">Sulfite oxidase</fullName>
    </submittedName>
</protein>
<dbReference type="Proteomes" id="UP000253094">
    <property type="component" value="Unassembled WGS sequence"/>
</dbReference>
<name>A0A367FIJ5_9ACTN</name>
<dbReference type="Pfam" id="PF03404">
    <property type="entry name" value="Mo-co_dimer"/>
    <property type="match status" value="1"/>
</dbReference>
<proteinExistence type="predicted"/>
<evidence type="ECO:0000256" key="2">
    <source>
        <dbReference type="ARBA" id="ARBA00022505"/>
    </source>
</evidence>
<dbReference type="OrthoDB" id="9795587at2"/>
<dbReference type="PANTHER" id="PTHR19372">
    <property type="entry name" value="SULFITE REDUCTASE"/>
    <property type="match status" value="1"/>
</dbReference>
<feature type="domain" description="Oxidoreductase molybdopterin-binding" evidence="5">
    <location>
        <begin position="41"/>
        <end position="216"/>
    </location>
</feature>
<dbReference type="InterPro" id="IPR008335">
    <property type="entry name" value="Mopterin_OxRdtase_euk"/>
</dbReference>
<dbReference type="GO" id="GO:0020037">
    <property type="term" value="F:heme binding"/>
    <property type="evidence" value="ECO:0007669"/>
    <property type="project" value="TreeGrafter"/>
</dbReference>
<comment type="cofactor">
    <cofactor evidence="1">
        <name>Mo-molybdopterin</name>
        <dbReference type="ChEBI" id="CHEBI:71302"/>
    </cofactor>
</comment>
<evidence type="ECO:0000256" key="3">
    <source>
        <dbReference type="ARBA" id="ARBA00022723"/>
    </source>
</evidence>
<dbReference type="GO" id="GO:0006790">
    <property type="term" value="P:sulfur compound metabolic process"/>
    <property type="evidence" value="ECO:0007669"/>
    <property type="project" value="TreeGrafter"/>
</dbReference>
<dbReference type="InterPro" id="IPR036374">
    <property type="entry name" value="OxRdtase_Mopterin-bd_sf"/>
</dbReference>
<dbReference type="AlphaFoldDB" id="A0A367FIJ5"/>
<dbReference type="Gene3D" id="3.90.420.10">
    <property type="entry name" value="Oxidoreductase, molybdopterin-binding domain"/>
    <property type="match status" value="1"/>
</dbReference>
<dbReference type="PRINTS" id="PR00407">
    <property type="entry name" value="EUMOPTERIN"/>
</dbReference>
<reference evidence="7 8" key="1">
    <citation type="submission" date="2018-06" db="EMBL/GenBank/DDBJ databases">
        <title>Sphaerisporangium craniellae sp. nov., isolated from a marine sponge in the South China Sea.</title>
        <authorList>
            <person name="Li L."/>
        </authorList>
    </citation>
    <scope>NUCLEOTIDE SEQUENCE [LARGE SCALE GENOMIC DNA]</scope>
    <source>
        <strain evidence="7 8">CCTCC AA 208026</strain>
    </source>
</reference>
<dbReference type="Pfam" id="PF00174">
    <property type="entry name" value="Oxidored_molyb"/>
    <property type="match status" value="1"/>
</dbReference>
<feature type="domain" description="Moybdenum cofactor oxidoreductase dimerisation" evidence="6">
    <location>
        <begin position="262"/>
        <end position="356"/>
    </location>
</feature>
<dbReference type="InterPro" id="IPR005066">
    <property type="entry name" value="MoCF_OxRdtse_dimer"/>
</dbReference>
<dbReference type="SUPFAM" id="SSF56524">
    <property type="entry name" value="Oxidoreductase molybdopterin-binding domain"/>
    <property type="match status" value="1"/>
</dbReference>
<keyword evidence="8" id="KW-1185">Reference proteome</keyword>
<dbReference type="GO" id="GO:0008482">
    <property type="term" value="F:sulfite oxidase activity"/>
    <property type="evidence" value="ECO:0007669"/>
    <property type="project" value="TreeGrafter"/>
</dbReference>
<evidence type="ECO:0000259" key="6">
    <source>
        <dbReference type="Pfam" id="PF03404"/>
    </source>
</evidence>
<comment type="caution">
    <text evidence="7">The sequence shown here is derived from an EMBL/GenBank/DDBJ whole genome shotgun (WGS) entry which is preliminary data.</text>
</comment>
<dbReference type="PANTHER" id="PTHR19372:SF7">
    <property type="entry name" value="SULFITE OXIDASE, MITOCHONDRIAL"/>
    <property type="match status" value="1"/>
</dbReference>
<keyword evidence="4" id="KW-0560">Oxidoreductase</keyword>
<keyword evidence="3" id="KW-0479">Metal-binding</keyword>
<evidence type="ECO:0000256" key="1">
    <source>
        <dbReference type="ARBA" id="ARBA00001924"/>
    </source>
</evidence>
<dbReference type="Gene3D" id="2.60.40.650">
    <property type="match status" value="1"/>
</dbReference>
<dbReference type="CDD" id="cd02110">
    <property type="entry name" value="SO_family_Moco_dimer"/>
    <property type="match status" value="1"/>
</dbReference>
<dbReference type="InterPro" id="IPR014756">
    <property type="entry name" value="Ig_E-set"/>
</dbReference>
<evidence type="ECO:0000256" key="4">
    <source>
        <dbReference type="ARBA" id="ARBA00023002"/>
    </source>
</evidence>
<accession>A0A367FIJ5</accession>
<dbReference type="SUPFAM" id="SSF81296">
    <property type="entry name" value="E set domains"/>
    <property type="match status" value="1"/>
</dbReference>
<dbReference type="InterPro" id="IPR000572">
    <property type="entry name" value="OxRdtase_Mopterin-bd_dom"/>
</dbReference>
<dbReference type="FunFam" id="3.90.420.10:FF:000002">
    <property type="entry name" value="sulfite oxidase, mitochondrial"/>
    <property type="match status" value="1"/>
</dbReference>
<sequence>MWGKRGDMVVHTREPFNAEPPRCALAGRPITAVDTFYSRNHGPIPEVDEGLWRLEVDGLVRRPLRLSLDRLRDGFERREVTATLQCAGNRRAGLLEVRDIPGQEPWGPGATSTARWSGVRLADVLAEAGLLPQAAFVAFTAPDVSEDADPPQPFGGSIPVAKALADEVLLAWAMNDRPLPRVHGGPLRVVVPGWIGARSVKWLQRITARAEPSRNYFQAVAYRLLPPDADPAQVRPGDGVPLGPVALNCDILWPDGAAPVPAGPVEVTGYALAGDDRAVTRLDVSLDDGRTWAQAELDAPEGPWTWQHWRITVDLPPGETVVTARAWDSTAALQPESPASLWNPLGYVNNAWARLRLAGLA</sequence>
<keyword evidence="2" id="KW-0500">Molybdenum</keyword>